<comment type="caution">
    <text evidence="11">The sequence shown here is derived from an EMBL/GenBank/DDBJ whole genome shotgun (WGS) entry which is preliminary data.</text>
</comment>
<dbReference type="Pfam" id="PF08442">
    <property type="entry name" value="ATP-grasp_2"/>
    <property type="match status" value="1"/>
</dbReference>
<dbReference type="SUPFAM" id="SSF56059">
    <property type="entry name" value="Glutathione synthetase ATP-binding domain-like"/>
    <property type="match status" value="1"/>
</dbReference>
<feature type="binding site" evidence="7">
    <location>
        <position position="227"/>
    </location>
    <ligand>
        <name>Mg(2+)</name>
        <dbReference type="ChEBI" id="CHEBI:18420"/>
    </ligand>
</feature>
<dbReference type="EMBL" id="AUPL01002001">
    <property type="protein sequence ID" value="ESL10269.1"/>
    <property type="molecule type" value="Genomic_DNA"/>
</dbReference>
<reference evidence="11 12" key="1">
    <citation type="submission" date="2013-07" db="EMBL/GenBank/DDBJ databases">
        <authorList>
            <person name="Stoco P.H."/>
            <person name="Wagner G."/>
            <person name="Gerber A."/>
            <person name="Zaha A."/>
            <person name="Thompson C."/>
            <person name="Bartholomeu D.C."/>
            <person name="Luckemeyer D.D."/>
            <person name="Bahia D."/>
            <person name="Loreto E."/>
            <person name="Prestes E.B."/>
            <person name="Lima F.M."/>
            <person name="Rodrigues-Luiz G."/>
            <person name="Vallejo G.A."/>
            <person name="Filho J.F."/>
            <person name="Monteiro K.M."/>
            <person name="Tyler K.M."/>
            <person name="de Almeida L.G."/>
            <person name="Ortiz M.F."/>
            <person name="Siervo M.A."/>
            <person name="de Moraes M.H."/>
            <person name="Cunha O.L."/>
            <person name="Mendonca-Neto R."/>
            <person name="Silva R."/>
            <person name="Teixeira S.M."/>
            <person name="Murta S.M."/>
            <person name="Sincero T.C."/>
            <person name="Mendes T.A."/>
            <person name="Urmenyi T.P."/>
            <person name="Silva V.G."/>
            <person name="da Rocha W.D."/>
            <person name="Andersson B."/>
            <person name="Romanha A.J."/>
            <person name="Steindel M."/>
            <person name="de Vasconcelos A.T."/>
            <person name="Grisard E.C."/>
        </authorList>
    </citation>
    <scope>NUCLEOTIDE SEQUENCE [LARGE SCALE GENOMIC DNA]</scope>
    <source>
        <strain evidence="11 12">SC58</strain>
    </source>
</reference>
<keyword evidence="3 7" id="KW-0436">Ligase</keyword>
<dbReference type="Pfam" id="PF00549">
    <property type="entry name" value="Ligase_CoA"/>
    <property type="match status" value="1"/>
</dbReference>
<dbReference type="InterPro" id="IPR017866">
    <property type="entry name" value="Succ-CoA_synthase_bsu_CS"/>
</dbReference>
<organism evidence="11 12">
    <name type="scientific">Trypanosoma rangeli SC58</name>
    <dbReference type="NCBI Taxonomy" id="429131"/>
    <lineage>
        <taxon>Eukaryota</taxon>
        <taxon>Discoba</taxon>
        <taxon>Euglenozoa</taxon>
        <taxon>Kinetoplastea</taxon>
        <taxon>Metakinetoplastina</taxon>
        <taxon>Trypanosomatida</taxon>
        <taxon>Trypanosomatidae</taxon>
        <taxon>Trypanosoma</taxon>
        <taxon>Herpetosoma</taxon>
    </lineage>
</organism>
<dbReference type="GO" id="GO:0005739">
    <property type="term" value="C:mitochondrion"/>
    <property type="evidence" value="ECO:0007669"/>
    <property type="project" value="UniProtKB-SubCell"/>
</dbReference>
<dbReference type="GO" id="GO:0042709">
    <property type="term" value="C:succinate-CoA ligase complex"/>
    <property type="evidence" value="ECO:0007669"/>
    <property type="project" value="TreeGrafter"/>
</dbReference>
<keyword evidence="2 7" id="KW-0816">Tricarboxylic acid cycle</keyword>
<dbReference type="NCBIfam" id="NF001913">
    <property type="entry name" value="PRK00696.1"/>
    <property type="match status" value="1"/>
</dbReference>
<feature type="binding site" evidence="7">
    <location>
        <position position="66"/>
    </location>
    <ligand>
        <name>ATP</name>
        <dbReference type="ChEBI" id="CHEBI:30616"/>
    </ligand>
</feature>
<feature type="domain" description="ATP-citrate synthase/succinyl-CoA ligase C-terminal" evidence="9">
    <location>
        <begin position="290"/>
        <end position="408"/>
    </location>
</feature>
<dbReference type="PROSITE" id="PS01217">
    <property type="entry name" value="SUCCINYL_COA_LIG_3"/>
    <property type="match status" value="1"/>
</dbReference>
<evidence type="ECO:0000256" key="6">
    <source>
        <dbReference type="ARBA" id="ARBA00022842"/>
    </source>
</evidence>
<evidence type="ECO:0000259" key="10">
    <source>
        <dbReference type="Pfam" id="PF08442"/>
    </source>
</evidence>
<feature type="binding site" evidence="7">
    <location>
        <position position="135"/>
    </location>
    <ligand>
        <name>ATP</name>
        <dbReference type="ChEBI" id="CHEBI:30616"/>
    </ligand>
</feature>
<dbReference type="GO" id="GO:0005524">
    <property type="term" value="F:ATP binding"/>
    <property type="evidence" value="ECO:0007669"/>
    <property type="project" value="UniProtKB-UniRule"/>
</dbReference>
<comment type="catalytic activity">
    <reaction evidence="7">
        <text>succinate + ATP + CoA = succinyl-CoA + ADP + phosphate</text>
        <dbReference type="Rhea" id="RHEA:17661"/>
        <dbReference type="ChEBI" id="CHEBI:30031"/>
        <dbReference type="ChEBI" id="CHEBI:30616"/>
        <dbReference type="ChEBI" id="CHEBI:43474"/>
        <dbReference type="ChEBI" id="CHEBI:57287"/>
        <dbReference type="ChEBI" id="CHEBI:57292"/>
        <dbReference type="ChEBI" id="CHEBI:456216"/>
        <dbReference type="EC" id="6.2.1.5"/>
    </reaction>
</comment>
<keyword evidence="12" id="KW-1185">Reference proteome</keyword>
<proteinExistence type="inferred from homology"/>
<dbReference type="PIRSF" id="PIRSF001554">
    <property type="entry name" value="SucCS_beta"/>
    <property type="match status" value="1"/>
</dbReference>
<dbReference type="GO" id="GO:0000287">
    <property type="term" value="F:magnesium ion binding"/>
    <property type="evidence" value="ECO:0007669"/>
    <property type="project" value="UniProtKB-UniRule"/>
</dbReference>
<evidence type="ECO:0000313" key="12">
    <source>
        <dbReference type="Proteomes" id="UP000031737"/>
    </source>
</evidence>
<name>A0A061J5X0_TRYRA</name>
<comment type="pathway">
    <text evidence="1 7">Carbohydrate metabolism; tricarboxylic acid cycle; succinate from succinyl-CoA (ligase route): step 1/1.</text>
</comment>
<dbReference type="VEuPathDB" id="TriTrypDB:TRSC58_02001"/>
<dbReference type="GO" id="GO:0006104">
    <property type="term" value="P:succinyl-CoA metabolic process"/>
    <property type="evidence" value="ECO:0007669"/>
    <property type="project" value="TreeGrafter"/>
</dbReference>
<dbReference type="Gene3D" id="3.30.470.20">
    <property type="entry name" value="ATP-grasp fold, B domain"/>
    <property type="match status" value="1"/>
</dbReference>
<dbReference type="InterPro" id="IPR005811">
    <property type="entry name" value="SUCC_ACL_C"/>
</dbReference>
<dbReference type="Gene3D" id="3.40.50.261">
    <property type="entry name" value="Succinyl-CoA synthetase domains"/>
    <property type="match status" value="1"/>
</dbReference>
<evidence type="ECO:0000256" key="8">
    <source>
        <dbReference type="RuleBase" id="RU361258"/>
    </source>
</evidence>
<protein>
    <recommendedName>
        <fullName evidence="7">Succinate--CoA ligase [ADP-forming] subunit beta, mitochondrial</fullName>
        <ecNumber evidence="7">6.2.1.5</ecNumber>
    </recommendedName>
    <alternativeName>
        <fullName evidence="7">Succinyl-CoA synthetase beta chain</fullName>
        <shortName evidence="7">SCS-beta</shortName>
    </alternativeName>
</protein>
<dbReference type="PANTHER" id="PTHR11815:SF10">
    <property type="entry name" value="SUCCINATE--COA LIGASE [GDP-FORMING] SUBUNIT BETA, MITOCHONDRIAL"/>
    <property type="match status" value="1"/>
</dbReference>
<dbReference type="FunFam" id="3.30.470.20:FF:000002">
    <property type="entry name" value="Succinate--CoA ligase [ADP-forming] subunit beta"/>
    <property type="match status" value="1"/>
</dbReference>
<comment type="cofactor">
    <cofactor evidence="7">
        <name>Mg(2+)</name>
        <dbReference type="ChEBI" id="CHEBI:18420"/>
    </cofactor>
    <text evidence="7">Binds 1 Mg(2+) ion per subunit.</text>
</comment>
<dbReference type="InterPro" id="IPR005809">
    <property type="entry name" value="Succ_CoA_ligase-like_bsu"/>
</dbReference>
<evidence type="ECO:0000256" key="7">
    <source>
        <dbReference type="HAMAP-Rule" id="MF_03219"/>
    </source>
</evidence>
<evidence type="ECO:0000256" key="3">
    <source>
        <dbReference type="ARBA" id="ARBA00022598"/>
    </source>
</evidence>
<keyword evidence="7" id="KW-0067">ATP-binding</keyword>
<dbReference type="Proteomes" id="UP000031737">
    <property type="component" value="Unassembled WGS sequence"/>
</dbReference>
<dbReference type="GO" id="GO:0004775">
    <property type="term" value="F:succinate-CoA ligase (ADP-forming) activity"/>
    <property type="evidence" value="ECO:0007669"/>
    <property type="project" value="UniProtKB-UniRule"/>
</dbReference>
<evidence type="ECO:0000256" key="4">
    <source>
        <dbReference type="ARBA" id="ARBA00022723"/>
    </source>
</evidence>
<dbReference type="FunFam" id="3.40.50.261:FF:000001">
    <property type="entry name" value="Succinate--CoA ligase [ADP-forming] subunit beta"/>
    <property type="match status" value="1"/>
</dbReference>
<dbReference type="SUPFAM" id="SSF52210">
    <property type="entry name" value="Succinyl-CoA synthetase domains"/>
    <property type="match status" value="1"/>
</dbReference>
<evidence type="ECO:0000256" key="1">
    <source>
        <dbReference type="ARBA" id="ARBA00005064"/>
    </source>
</evidence>
<feature type="binding site" evidence="7">
    <location>
        <position position="241"/>
    </location>
    <ligand>
        <name>Mg(2+)</name>
        <dbReference type="ChEBI" id="CHEBI:18420"/>
    </ligand>
</feature>
<evidence type="ECO:0000256" key="2">
    <source>
        <dbReference type="ARBA" id="ARBA00022532"/>
    </source>
</evidence>
<keyword evidence="6 7" id="KW-0460">Magnesium</keyword>
<dbReference type="UniPathway" id="UPA00223">
    <property type="reaction ID" value="UER00999"/>
</dbReference>
<keyword evidence="4 7" id="KW-0479">Metal-binding</keyword>
<feature type="binding site" evidence="7">
    <location>
        <begin position="73"/>
        <end position="75"/>
    </location>
    <ligand>
        <name>ATP</name>
        <dbReference type="ChEBI" id="CHEBI:30616"/>
    </ligand>
</feature>
<dbReference type="HAMAP" id="MF_00558">
    <property type="entry name" value="Succ_CoA_beta"/>
    <property type="match status" value="1"/>
</dbReference>
<dbReference type="NCBIfam" id="TIGR01016">
    <property type="entry name" value="sucCoAbeta"/>
    <property type="match status" value="1"/>
</dbReference>
<sequence>MFTRFGRVTIPKSVSVQRRFFNIHEYQSKAILKEGGCKTEFGIACCNLAEVEAALGRIKTEKKVIKSQILAGGRGMGTFVDGYKGGVHVCKDAAEAVDCAKHMLNNTLVTKQTGPKGQTVSVLYVTEAITGIKRELYLALLLDRKTASPMFIGSAEGGMGIEELAQKSPEKIKRMRINVQEGINDENCLAFAKELGFTGRAAENAAEQLKALYNVGKSKDCTQVEINPLVELENGDVMCIDAKLSFDDNAEFRQKDIFELADKTQIDAKEVLAKKYDLNYIALDGNVGCLVNGAGLAMATMDLISMHGGKPANFLDVGGSASKDQIVAAFEIITGDPSVKSILVNIFGGIMRCDVIAEGIVAASHQMKGRMVPVVVRLSGSKEDEGKRILKESGLELHPAHNFEEAAQLACKFASEAA</sequence>
<keyword evidence="5 7" id="KW-0547">Nucleotide-binding</keyword>
<dbReference type="InterPro" id="IPR013650">
    <property type="entry name" value="ATP-grasp_succ-CoA_synth-type"/>
</dbReference>
<feature type="binding site" evidence="7">
    <location>
        <begin position="349"/>
        <end position="351"/>
    </location>
    <ligand>
        <name>substrate</name>
        <note>ligand shared with subunit alpha</note>
    </ligand>
</feature>
<comment type="subunit">
    <text evidence="7 8">Heterodimer of an alpha and a beta subunit.</text>
</comment>
<accession>A0A061J5X0</accession>
<gene>
    <name evidence="11" type="ORF">TRSC58_02001</name>
</gene>
<dbReference type="InterPro" id="IPR016102">
    <property type="entry name" value="Succinyl-CoA_synth-like"/>
</dbReference>
<dbReference type="PANTHER" id="PTHR11815">
    <property type="entry name" value="SUCCINYL-COA SYNTHETASE BETA CHAIN"/>
    <property type="match status" value="1"/>
</dbReference>
<keyword evidence="7" id="KW-0496">Mitochondrion</keyword>
<dbReference type="AlphaFoldDB" id="A0A061J5X0"/>
<dbReference type="Gene3D" id="3.30.1490.20">
    <property type="entry name" value="ATP-grasp fold, A domain"/>
    <property type="match status" value="1"/>
</dbReference>
<feature type="domain" description="ATP-grasp fold succinyl-CoA synthetase-type" evidence="10">
    <location>
        <begin position="22"/>
        <end position="231"/>
    </location>
</feature>
<comment type="subcellular location">
    <subcellularLocation>
        <location evidence="7">Mitochondrion</location>
    </subcellularLocation>
</comment>
<dbReference type="EC" id="6.2.1.5" evidence="7"/>
<dbReference type="OrthoDB" id="1552at2759"/>
<comment type="function">
    <text evidence="7">Succinyl-CoA synthetase functions in the citric acid cycle (TCA), coupling the hydrolysis of succinyl-CoA to the synthesis of ATP and thus represents the only step of substrate-level phosphorylation in the TCA. The beta subunit provides nucleotide specificity of the enzyme and binds the substrate succinate, while the binding sites for coenzyme A and phosphate are found in the alpha subunit.</text>
</comment>
<evidence type="ECO:0000259" key="9">
    <source>
        <dbReference type="Pfam" id="PF00549"/>
    </source>
</evidence>
<evidence type="ECO:0000256" key="5">
    <source>
        <dbReference type="ARBA" id="ARBA00022741"/>
    </source>
</evidence>
<feature type="binding site" evidence="7">
    <location>
        <position position="292"/>
    </location>
    <ligand>
        <name>substrate</name>
        <note>ligand shared with subunit alpha</note>
    </ligand>
</feature>
<dbReference type="InterPro" id="IPR013815">
    <property type="entry name" value="ATP_grasp_subdomain_1"/>
</dbReference>
<comment type="similarity">
    <text evidence="7 8">Belongs to the succinate/malate CoA ligase beta subunit family.</text>
</comment>
<dbReference type="GO" id="GO:0006099">
    <property type="term" value="P:tricarboxylic acid cycle"/>
    <property type="evidence" value="ECO:0007669"/>
    <property type="project" value="UniProtKB-UniRule"/>
</dbReference>
<evidence type="ECO:0000313" key="11">
    <source>
        <dbReference type="EMBL" id="ESL10269.1"/>
    </source>
</evidence>